<dbReference type="GO" id="GO:0003993">
    <property type="term" value="F:acid phosphatase activity"/>
    <property type="evidence" value="ECO:0007669"/>
    <property type="project" value="InterPro"/>
</dbReference>
<dbReference type="Pfam" id="PF00149">
    <property type="entry name" value="Metallophos"/>
    <property type="match status" value="1"/>
</dbReference>
<dbReference type="CDD" id="cd00063">
    <property type="entry name" value="FN3"/>
    <property type="match status" value="1"/>
</dbReference>
<dbReference type="InterPro" id="IPR003961">
    <property type="entry name" value="FN3_dom"/>
</dbReference>
<evidence type="ECO:0000313" key="5">
    <source>
        <dbReference type="EMBL" id="GAB62870.1"/>
    </source>
</evidence>
<dbReference type="Pfam" id="PF16656">
    <property type="entry name" value="Pur_ac_phosph_N"/>
    <property type="match status" value="1"/>
</dbReference>
<dbReference type="Gene3D" id="2.60.120.200">
    <property type="match status" value="2"/>
</dbReference>
<evidence type="ECO:0000259" key="4">
    <source>
        <dbReference type="SMART" id="SM00560"/>
    </source>
</evidence>
<dbReference type="SUPFAM" id="SSF56300">
    <property type="entry name" value="Metallo-dependent phosphatases"/>
    <property type="match status" value="1"/>
</dbReference>
<dbReference type="EMBL" id="BAFH01000003">
    <property type="protein sequence ID" value="GAB62870.1"/>
    <property type="molecule type" value="Genomic_DNA"/>
</dbReference>
<dbReference type="PANTHER" id="PTHR45867">
    <property type="entry name" value="PURPLE ACID PHOSPHATASE"/>
    <property type="match status" value="1"/>
</dbReference>
<feature type="domain" description="LamG-like jellyroll fold" evidence="4">
    <location>
        <begin position="693"/>
        <end position="843"/>
    </location>
</feature>
<dbReference type="InterPro" id="IPR004843">
    <property type="entry name" value="Calcineurin-like_PHP"/>
</dbReference>
<dbReference type="Pfam" id="PF14008">
    <property type="entry name" value="Metallophos_C"/>
    <property type="match status" value="1"/>
</dbReference>
<dbReference type="SUPFAM" id="SSF49363">
    <property type="entry name" value="Purple acid phosphatase, N-terminal domain"/>
    <property type="match status" value="1"/>
</dbReference>
<dbReference type="InterPro" id="IPR025733">
    <property type="entry name" value="PAPs_C"/>
</dbReference>
<feature type="chain" id="PRO_5003671268" description="LamG-like jellyroll fold domain-containing protein" evidence="3">
    <location>
        <begin position="30"/>
        <end position="852"/>
    </location>
</feature>
<feature type="domain" description="LamG-like jellyroll fold" evidence="4">
    <location>
        <begin position="473"/>
        <end position="623"/>
    </location>
</feature>
<keyword evidence="6" id="KW-1185">Reference proteome</keyword>
<dbReference type="Gene3D" id="3.60.21.10">
    <property type="match status" value="1"/>
</dbReference>
<keyword evidence="1 3" id="KW-0732">Signal</keyword>
<dbReference type="PANTHER" id="PTHR45867:SF3">
    <property type="entry name" value="ACID PHOSPHATASE TYPE 7"/>
    <property type="match status" value="1"/>
</dbReference>
<accession>I3IMC5</accession>
<feature type="signal peptide" evidence="3">
    <location>
        <begin position="1"/>
        <end position="29"/>
    </location>
</feature>
<reference evidence="5 6" key="1">
    <citation type="journal article" date="2012" name="FEBS Lett.">
        <title>Anammox organism KSU-1 expresses a NirK-type copper-containing nitrite reductase instead of a NirS-type with cytochrome cd1.</title>
        <authorList>
            <person name="Hira D."/>
            <person name="Toh H."/>
            <person name="Migita C.T."/>
            <person name="Okubo H."/>
            <person name="Nishiyama T."/>
            <person name="Hattori M."/>
            <person name="Furukawa K."/>
            <person name="Fujii T."/>
        </authorList>
    </citation>
    <scope>NUCLEOTIDE SEQUENCE [LARGE SCALE GENOMIC DNA]</scope>
</reference>
<evidence type="ECO:0000256" key="2">
    <source>
        <dbReference type="ARBA" id="ARBA00023157"/>
    </source>
</evidence>
<evidence type="ECO:0000256" key="1">
    <source>
        <dbReference type="ARBA" id="ARBA00022729"/>
    </source>
</evidence>
<dbReference type="eggNOG" id="COG1409">
    <property type="taxonomic scope" value="Bacteria"/>
</dbReference>
<dbReference type="InterPro" id="IPR008963">
    <property type="entry name" value="Purple_acid_Pase-like_N"/>
</dbReference>
<dbReference type="InterPro" id="IPR015914">
    <property type="entry name" value="PAPs_N"/>
</dbReference>
<dbReference type="Proteomes" id="UP000002985">
    <property type="component" value="Unassembled WGS sequence"/>
</dbReference>
<dbReference type="Pfam" id="PF13385">
    <property type="entry name" value="Laminin_G_3"/>
    <property type="match status" value="2"/>
</dbReference>
<dbReference type="SUPFAM" id="SSF49899">
    <property type="entry name" value="Concanavalin A-like lectins/glucanases"/>
    <property type="match status" value="2"/>
</dbReference>
<name>I3IMC5_9BACT</name>
<dbReference type="Gene3D" id="2.60.40.380">
    <property type="entry name" value="Purple acid phosphatase-like, N-terminal"/>
    <property type="match status" value="1"/>
</dbReference>
<keyword evidence="2" id="KW-1015">Disulfide bond</keyword>
<gene>
    <name evidence="5" type="ORF">KSU1_C1274</name>
</gene>
<dbReference type="InterPro" id="IPR029052">
    <property type="entry name" value="Metallo-depent_PP-like"/>
</dbReference>
<dbReference type="SMART" id="SM00560">
    <property type="entry name" value="LamGL"/>
    <property type="match status" value="2"/>
</dbReference>
<dbReference type="eggNOG" id="COG3534">
    <property type="taxonomic scope" value="Bacteria"/>
</dbReference>
<proteinExistence type="predicted"/>
<comment type="caution">
    <text evidence="5">The sequence shown here is derived from an EMBL/GenBank/DDBJ whole genome shotgun (WGS) entry which is preliminary data.</text>
</comment>
<evidence type="ECO:0000313" key="6">
    <source>
        <dbReference type="Proteomes" id="UP000002985"/>
    </source>
</evidence>
<evidence type="ECO:0000256" key="3">
    <source>
        <dbReference type="SAM" id="SignalP"/>
    </source>
</evidence>
<dbReference type="OrthoDB" id="9809781at2"/>
<dbReference type="InterPro" id="IPR013320">
    <property type="entry name" value="ConA-like_dom_sf"/>
</dbReference>
<dbReference type="STRING" id="247490.KSU1_C1274"/>
<dbReference type="AlphaFoldDB" id="I3IMC5"/>
<sequence>MYSMKSLPTLLCIFLFGFSISMLSPQTYAAVSRIHLSWQHDPASSMTIMWSSDTSHKPPKVEYGRTTAYGNVVTGVDTEHGEYVHTVELTGLTPDTLYHYRVSDDGGLWSRDYTFWTAPAPGTSGTNGLVFTAVADKNSTPNSILINSALAAQNADLHIIAGDLAYTASDSNYHTWIEQQSVYATSAAVMPAWGNHDIDKSPYSFAQAHFAMPTNGTSTERYYSYDVGNAHFLAIDSNTDNSTDPGSAQHTFIDNDLASAASNPNIQWIIAYFHHNVYSGGGGHSDYTKLRTNLQPLFDKYNVDLVFHAHNHNYVRTKPLAYDSIIKDDSDNFGPEAYDFSDAGHGQIYLVVGGGGAELHPCSTTPPNWVIRCDSEFSFARVTINTNTLTFQALRSDGSILDDGFTIRKSPADALAALYSFDEGSGQAATDSSGNGNHGTIVGGAVWTTGKSGGGLSFDGINDSVLVPRINNDEISLCAWFNKNINDTALADAIFGGMRWNLNPQLQQGFDMRFNPDSPDILRFALVTQNESGDKTTKTAKANLLNSIGNWYHVAGTYNKIKGEQKLYVNGMLVTMQTHPAGNTIVPMTYYPDMRIGHSRVNKGYFSGIIDDVRLYNRALSDKEIRNLYNAFATDIQIHYTLDEGAGTIAHDTSGNGNHGEIQGAVWAAGKSDNGLSFDGVDDFVSVPRMNNNEISLSAWFRKNTNDTNHSDAIFSELRWSSDPQLREGFEVRFNSGSPDTLRFSLVTRDGTGTRITKTVKENLINSVNTWYHVACTYNMTTGQQNLYVNGQLVDTDTHPAGNTIVPLTYYTDMKIGYSRYKEGYFNGLIDDIRLYKRALTSQEIQDLYNSY</sequence>
<protein>
    <recommendedName>
        <fullName evidence="4">LamG-like jellyroll fold domain-containing protein</fullName>
    </recommendedName>
</protein>
<organism evidence="5 6">
    <name type="scientific">Candidatus Jettenia caeni</name>
    <dbReference type="NCBI Taxonomy" id="247490"/>
    <lineage>
        <taxon>Bacteria</taxon>
        <taxon>Pseudomonadati</taxon>
        <taxon>Planctomycetota</taxon>
        <taxon>Candidatus Brocadiia</taxon>
        <taxon>Candidatus Brocadiales</taxon>
        <taxon>Candidatus Brocadiaceae</taxon>
        <taxon>Candidatus Jettenia</taxon>
    </lineage>
</organism>
<dbReference type="GO" id="GO:0046872">
    <property type="term" value="F:metal ion binding"/>
    <property type="evidence" value="ECO:0007669"/>
    <property type="project" value="InterPro"/>
</dbReference>
<dbReference type="InterPro" id="IPR006558">
    <property type="entry name" value="LamG-like"/>
</dbReference>